<name>A0A848DNA1_9PSEU</name>
<dbReference type="Proteomes" id="UP000586918">
    <property type="component" value="Unassembled WGS sequence"/>
</dbReference>
<keyword evidence="3" id="KW-1185">Reference proteome</keyword>
<evidence type="ECO:0000313" key="3">
    <source>
        <dbReference type="Proteomes" id="UP000586918"/>
    </source>
</evidence>
<dbReference type="AlphaFoldDB" id="A0A848DNA1"/>
<proteinExistence type="predicted"/>
<evidence type="ECO:0000313" key="2">
    <source>
        <dbReference type="EMBL" id="NMH93844.1"/>
    </source>
</evidence>
<comment type="caution">
    <text evidence="2">The sequence shown here is derived from an EMBL/GenBank/DDBJ whole genome shotgun (WGS) entry which is preliminary data.</text>
</comment>
<evidence type="ECO:0000259" key="1">
    <source>
        <dbReference type="Pfam" id="PF20068"/>
    </source>
</evidence>
<gene>
    <name evidence="2" type="ORF">HF519_20160</name>
</gene>
<dbReference type="Pfam" id="PF20068">
    <property type="entry name" value="Amphi-Trp"/>
    <property type="match status" value="1"/>
</dbReference>
<protein>
    <submittedName>
        <fullName evidence="2">Amphi-Trp domain-containing protein</fullName>
    </submittedName>
</protein>
<organism evidence="2 3">
    <name type="scientific">Pseudonocardia bannensis</name>
    <dbReference type="NCBI Taxonomy" id="630973"/>
    <lineage>
        <taxon>Bacteria</taxon>
        <taxon>Bacillati</taxon>
        <taxon>Actinomycetota</taxon>
        <taxon>Actinomycetes</taxon>
        <taxon>Pseudonocardiales</taxon>
        <taxon>Pseudonocardiaceae</taxon>
        <taxon>Pseudonocardia</taxon>
    </lineage>
</organism>
<dbReference type="InterPro" id="IPR027598">
    <property type="entry name" value="Amphi-Trp_dom"/>
</dbReference>
<accession>A0A848DNA1</accession>
<feature type="domain" description="Amphi-Trp" evidence="1">
    <location>
        <begin position="3"/>
        <end position="80"/>
    </location>
</feature>
<dbReference type="RefSeq" id="WP_169414537.1">
    <property type="nucleotide sequence ID" value="NZ_JAAXKZ010000084.1"/>
</dbReference>
<reference evidence="2 3" key="1">
    <citation type="submission" date="2020-04" db="EMBL/GenBank/DDBJ databases">
        <authorList>
            <person name="Klaysubun C."/>
            <person name="Duangmal K."/>
            <person name="Lipun K."/>
        </authorList>
    </citation>
    <scope>NUCLEOTIDE SEQUENCE [LARGE SCALE GENOMIC DNA]</scope>
    <source>
        <strain evidence="2 3">DSM 45300</strain>
    </source>
</reference>
<dbReference type="EMBL" id="JAAXKZ010000084">
    <property type="protein sequence ID" value="NMH93844.1"/>
    <property type="molecule type" value="Genomic_DNA"/>
</dbReference>
<sequence length="93" mass="10293">MADVKIERKEPLTRWQAARWLSELAAALERGGKIELTMGGSRVSLHVPDHVHTEFELEVDGDEVEVELELSWSTAHVAQPAPAQRQEVATGPP</sequence>
<dbReference type="NCBIfam" id="TIGR04354">
    <property type="entry name" value="amphi-Trp"/>
    <property type="match status" value="1"/>
</dbReference>